<dbReference type="Pfam" id="PF01416">
    <property type="entry name" value="PseudoU_synth_1"/>
    <property type="match status" value="2"/>
</dbReference>
<sequence>MKSETEESTGAISIAPVRYALCVEYAGAAYRGWQTQKADHVPSVQEAVEKALGRIANEPVSVVCAGRTDAGVNGTYQIIHFDTRARRDERAWVLGTNSHLPDDIAIRWARPVDDGFHARFSARERRYRYLIHSAPVKPALLSRGVTWTYKTLDIGRMNDAAVHLVGEHDFTSYRAVGCQAKSPIREVRSLEVYRSGELIVIDVRANAFLHHMVRNIAGVLMKIGAGEAEPVWAREVLQARDRRVGGITAPPWGLYFVDVAYPEAFGLPPSDLGPYFLGRPD</sequence>
<dbReference type="GO" id="GO:0160147">
    <property type="term" value="F:tRNA pseudouridine(38-40) synthase activity"/>
    <property type="evidence" value="ECO:0007669"/>
    <property type="project" value="UniProtKB-EC"/>
</dbReference>
<keyword evidence="3 4" id="KW-0413">Isomerase</keyword>
<evidence type="ECO:0000256" key="2">
    <source>
        <dbReference type="ARBA" id="ARBA00022694"/>
    </source>
</evidence>
<evidence type="ECO:0000313" key="7">
    <source>
        <dbReference type="EMBL" id="MFC6673496.1"/>
    </source>
</evidence>
<dbReference type="InterPro" id="IPR020103">
    <property type="entry name" value="PsdUridine_synth_cat_dom_sf"/>
</dbReference>
<dbReference type="PANTHER" id="PTHR11142">
    <property type="entry name" value="PSEUDOURIDYLATE SYNTHASE"/>
    <property type="match status" value="1"/>
</dbReference>
<evidence type="ECO:0000313" key="8">
    <source>
        <dbReference type="Proteomes" id="UP001596422"/>
    </source>
</evidence>
<dbReference type="CDD" id="cd02570">
    <property type="entry name" value="PseudoU_synth_EcTruA"/>
    <property type="match status" value="1"/>
</dbReference>
<protein>
    <recommendedName>
        <fullName evidence="4">tRNA pseudouridine synthase A</fullName>
        <ecNumber evidence="4">5.4.99.12</ecNumber>
    </recommendedName>
    <alternativeName>
        <fullName evidence="4">tRNA pseudouridine(38-40) synthase</fullName>
    </alternativeName>
    <alternativeName>
        <fullName evidence="4">tRNA pseudouridylate synthase I</fullName>
    </alternativeName>
    <alternativeName>
        <fullName evidence="4">tRNA-uridine isomerase I</fullName>
    </alternativeName>
</protein>
<feature type="binding site" evidence="4">
    <location>
        <position position="127"/>
    </location>
    <ligand>
        <name>substrate</name>
    </ligand>
</feature>
<dbReference type="PIRSF" id="PIRSF001430">
    <property type="entry name" value="tRNA_psdUrid_synth"/>
    <property type="match status" value="1"/>
</dbReference>
<reference evidence="8" key="1">
    <citation type="journal article" date="2019" name="Int. J. Syst. Evol. Microbiol.">
        <title>The Global Catalogue of Microorganisms (GCM) 10K type strain sequencing project: providing services to taxonomists for standard genome sequencing and annotation.</title>
        <authorList>
            <consortium name="The Broad Institute Genomics Platform"/>
            <consortium name="The Broad Institute Genome Sequencing Center for Infectious Disease"/>
            <person name="Wu L."/>
            <person name="Ma J."/>
        </authorList>
    </citation>
    <scope>NUCLEOTIDE SEQUENCE [LARGE SCALE GENOMIC DNA]</scope>
    <source>
        <strain evidence="8">NBRC 111756</strain>
    </source>
</reference>
<evidence type="ECO:0000256" key="1">
    <source>
        <dbReference type="ARBA" id="ARBA00009375"/>
    </source>
</evidence>
<comment type="similarity">
    <text evidence="1 4 5">Belongs to the tRNA pseudouridine synthase TruA family.</text>
</comment>
<comment type="caution">
    <text evidence="7">The sequence shown here is derived from an EMBL/GenBank/DDBJ whole genome shotgun (WGS) entry which is preliminary data.</text>
</comment>
<organism evidence="7 8">
    <name type="scientific">Marinobacterium aestuariivivens</name>
    <dbReference type="NCBI Taxonomy" id="1698799"/>
    <lineage>
        <taxon>Bacteria</taxon>
        <taxon>Pseudomonadati</taxon>
        <taxon>Pseudomonadota</taxon>
        <taxon>Gammaproteobacteria</taxon>
        <taxon>Oceanospirillales</taxon>
        <taxon>Oceanospirillaceae</taxon>
        <taxon>Marinobacterium</taxon>
    </lineage>
</organism>
<dbReference type="Proteomes" id="UP001596422">
    <property type="component" value="Unassembled WGS sequence"/>
</dbReference>
<feature type="active site" description="Nucleophile" evidence="4">
    <location>
        <position position="69"/>
    </location>
</feature>
<accession>A0ABW2A7I3</accession>
<keyword evidence="2 4" id="KW-0819">tRNA processing</keyword>
<comment type="catalytic activity">
    <reaction evidence="4 5">
        <text>uridine(38/39/40) in tRNA = pseudouridine(38/39/40) in tRNA</text>
        <dbReference type="Rhea" id="RHEA:22376"/>
        <dbReference type="Rhea" id="RHEA-COMP:10085"/>
        <dbReference type="Rhea" id="RHEA-COMP:10087"/>
        <dbReference type="ChEBI" id="CHEBI:65314"/>
        <dbReference type="ChEBI" id="CHEBI:65315"/>
        <dbReference type="EC" id="5.4.99.12"/>
    </reaction>
</comment>
<name>A0ABW2A7I3_9GAMM</name>
<dbReference type="InterPro" id="IPR020097">
    <property type="entry name" value="PsdUridine_synth_TruA_a/b_dom"/>
</dbReference>
<feature type="domain" description="Pseudouridine synthase I TruA alpha/beta" evidence="6">
    <location>
        <begin position="160"/>
        <end position="262"/>
    </location>
</feature>
<dbReference type="EC" id="5.4.99.12" evidence="4"/>
<comment type="subunit">
    <text evidence="4">Homodimer.</text>
</comment>
<dbReference type="InterPro" id="IPR020094">
    <property type="entry name" value="TruA/RsuA/RluB/E/F_N"/>
</dbReference>
<dbReference type="SUPFAM" id="SSF55120">
    <property type="entry name" value="Pseudouridine synthase"/>
    <property type="match status" value="1"/>
</dbReference>
<comment type="caution">
    <text evidence="4">Lacks conserved residue(s) required for the propagation of feature annotation.</text>
</comment>
<evidence type="ECO:0000259" key="6">
    <source>
        <dbReference type="Pfam" id="PF01416"/>
    </source>
</evidence>
<gene>
    <name evidence="4 7" type="primary">truA</name>
    <name evidence="7" type="ORF">ACFQDL_27960</name>
</gene>
<evidence type="ECO:0000256" key="3">
    <source>
        <dbReference type="ARBA" id="ARBA00023235"/>
    </source>
</evidence>
<dbReference type="RefSeq" id="WP_379911922.1">
    <property type="nucleotide sequence ID" value="NZ_JBHSWE010000001.1"/>
</dbReference>
<evidence type="ECO:0000256" key="4">
    <source>
        <dbReference type="HAMAP-Rule" id="MF_00171"/>
    </source>
</evidence>
<evidence type="ECO:0000256" key="5">
    <source>
        <dbReference type="RuleBase" id="RU003792"/>
    </source>
</evidence>
<feature type="domain" description="Pseudouridine synthase I TruA alpha/beta" evidence="6">
    <location>
        <begin position="22"/>
        <end position="120"/>
    </location>
</feature>
<dbReference type="InterPro" id="IPR001406">
    <property type="entry name" value="PsdUridine_synth_TruA"/>
</dbReference>
<dbReference type="InterPro" id="IPR020095">
    <property type="entry name" value="PsdUridine_synth_TruA_C"/>
</dbReference>
<proteinExistence type="inferred from homology"/>
<dbReference type="PANTHER" id="PTHR11142:SF0">
    <property type="entry name" value="TRNA PSEUDOURIDINE SYNTHASE-LIKE 1"/>
    <property type="match status" value="1"/>
</dbReference>
<dbReference type="EMBL" id="JBHSWE010000001">
    <property type="protein sequence ID" value="MFC6673496.1"/>
    <property type="molecule type" value="Genomic_DNA"/>
</dbReference>
<comment type="function">
    <text evidence="4">Formation of pseudouridine at positions 38, 39 and 40 in the anticodon stem and loop of transfer RNAs.</text>
</comment>
<dbReference type="HAMAP" id="MF_00171">
    <property type="entry name" value="TruA"/>
    <property type="match status" value="1"/>
</dbReference>
<dbReference type="NCBIfam" id="TIGR00071">
    <property type="entry name" value="hisT_truA"/>
    <property type="match status" value="1"/>
</dbReference>
<dbReference type="Gene3D" id="3.30.70.660">
    <property type="entry name" value="Pseudouridine synthase I, catalytic domain, C-terminal subdomain"/>
    <property type="match status" value="1"/>
</dbReference>
<dbReference type="Gene3D" id="3.30.70.580">
    <property type="entry name" value="Pseudouridine synthase I, catalytic domain, N-terminal subdomain"/>
    <property type="match status" value="1"/>
</dbReference>
<keyword evidence="8" id="KW-1185">Reference proteome</keyword>